<proteinExistence type="predicted"/>
<sequence length="375" mass="42226">MADADVSELLTAMHRIDVLRLSEEHKHELKVATSALSLALETPWEITMRIVWQEPSVHACICTLIDLEVFKRWVAECEEVRSCQELAELVGCDSRLMNRLLRNLASNGLLVNCGSQNYAMTEFTRSLAQTKHIAAFSYFRNLHLPMLTALPTYLASTKYQDSFLKHPTSTAFNQALGTKDGLFDYLSKHPDQERDFGHCMEAVSGSVPSWIEIYPTESSLVKSDGQRDDVVVVDVGGSIGHDLNAFQRKHRLQPGRLVLQDLAEVLEGARVESGITKMPHDFFTDQNVEGKFHPYIVIYSQQKGRSKILIHEIIVGRQSDSKMATWMDITMLAAFNSGERSFEQWEAIVTGADMRISDIRNSCGTPYSILELELA</sequence>
<gene>
    <name evidence="2" type="ORF">D6D28_08574</name>
</gene>
<evidence type="ECO:0000313" key="3">
    <source>
        <dbReference type="Proteomes" id="UP000304951"/>
    </source>
</evidence>
<dbReference type="Proteomes" id="UP000304951">
    <property type="component" value="Unassembled WGS sequence"/>
</dbReference>
<dbReference type="SUPFAM" id="SSF53335">
    <property type="entry name" value="S-adenosyl-L-methionine-dependent methyltransferases"/>
    <property type="match status" value="1"/>
</dbReference>
<dbReference type="AlphaFoldDB" id="A0A4S8S7C4"/>
<dbReference type="InterPro" id="IPR012967">
    <property type="entry name" value="COMT_dimerisation"/>
</dbReference>
<reference evidence="2 3" key="1">
    <citation type="submission" date="2018-10" db="EMBL/GenBank/DDBJ databases">
        <title>Fifty Aureobasidium pullulans genomes reveal a recombining polyextremotolerant generalist.</title>
        <authorList>
            <person name="Gostincar C."/>
            <person name="Turk M."/>
            <person name="Zajc J."/>
            <person name="Gunde-Cimerman N."/>
        </authorList>
    </citation>
    <scope>NUCLEOTIDE SEQUENCE [LARGE SCALE GENOMIC DNA]</scope>
    <source>
        <strain evidence="2 3">EXF-11900</strain>
    </source>
</reference>
<dbReference type="Pfam" id="PF08100">
    <property type="entry name" value="Dimerisation"/>
    <property type="match status" value="1"/>
</dbReference>
<feature type="domain" description="O-methyltransferase dimerisation" evidence="1">
    <location>
        <begin position="59"/>
        <end position="129"/>
    </location>
</feature>
<accession>A0A4S8S7C4</accession>
<dbReference type="SUPFAM" id="SSF46785">
    <property type="entry name" value="Winged helix' DNA-binding domain"/>
    <property type="match status" value="1"/>
</dbReference>
<dbReference type="PANTHER" id="PTHR43712:SF17">
    <property type="entry name" value="O-METHYLTRANSFERASE"/>
    <property type="match status" value="1"/>
</dbReference>
<evidence type="ECO:0000313" key="2">
    <source>
        <dbReference type="EMBL" id="THV66150.1"/>
    </source>
</evidence>
<dbReference type="PANTHER" id="PTHR43712">
    <property type="entry name" value="PUTATIVE (AFU_ORTHOLOGUE AFUA_4G14580)-RELATED"/>
    <property type="match status" value="1"/>
</dbReference>
<dbReference type="Gene3D" id="3.40.50.150">
    <property type="entry name" value="Vaccinia Virus protein VP39"/>
    <property type="match status" value="1"/>
</dbReference>
<evidence type="ECO:0000259" key="1">
    <source>
        <dbReference type="Pfam" id="PF08100"/>
    </source>
</evidence>
<name>A0A4S8S7C4_AURPU</name>
<dbReference type="EMBL" id="QZAF01000560">
    <property type="protein sequence ID" value="THV66150.1"/>
    <property type="molecule type" value="Genomic_DNA"/>
</dbReference>
<dbReference type="InterPro" id="IPR029063">
    <property type="entry name" value="SAM-dependent_MTases_sf"/>
</dbReference>
<organism evidence="2 3">
    <name type="scientific">Aureobasidium pullulans</name>
    <name type="common">Black yeast</name>
    <name type="synonym">Pullularia pullulans</name>
    <dbReference type="NCBI Taxonomy" id="5580"/>
    <lineage>
        <taxon>Eukaryota</taxon>
        <taxon>Fungi</taxon>
        <taxon>Dikarya</taxon>
        <taxon>Ascomycota</taxon>
        <taxon>Pezizomycotina</taxon>
        <taxon>Dothideomycetes</taxon>
        <taxon>Dothideomycetidae</taxon>
        <taxon>Dothideales</taxon>
        <taxon>Saccotheciaceae</taxon>
        <taxon>Aureobasidium</taxon>
    </lineage>
</organism>
<comment type="caution">
    <text evidence="2">The sequence shown here is derived from an EMBL/GenBank/DDBJ whole genome shotgun (WGS) entry which is preliminary data.</text>
</comment>
<dbReference type="InterPro" id="IPR036390">
    <property type="entry name" value="WH_DNA-bd_sf"/>
</dbReference>
<protein>
    <recommendedName>
        <fullName evidence="1">O-methyltransferase dimerisation domain-containing protein</fullName>
    </recommendedName>
</protein>
<dbReference type="GO" id="GO:0046983">
    <property type="term" value="F:protein dimerization activity"/>
    <property type="evidence" value="ECO:0007669"/>
    <property type="project" value="InterPro"/>
</dbReference>
<dbReference type="InterPro" id="IPR036388">
    <property type="entry name" value="WH-like_DNA-bd_sf"/>
</dbReference>
<dbReference type="Gene3D" id="1.10.10.10">
    <property type="entry name" value="Winged helix-like DNA-binding domain superfamily/Winged helix DNA-binding domain"/>
    <property type="match status" value="1"/>
</dbReference>